<organism evidence="2 3">
    <name type="scientific">[Ruminococcus] lactaris</name>
    <dbReference type="NCBI Taxonomy" id="46228"/>
    <lineage>
        <taxon>Bacteria</taxon>
        <taxon>Bacillati</taxon>
        <taxon>Bacillota</taxon>
        <taxon>Clostridia</taxon>
        <taxon>Lachnospirales</taxon>
        <taxon>Lachnospiraceae</taxon>
        <taxon>Mediterraneibacter</taxon>
    </lineage>
</organism>
<feature type="transmembrane region" description="Helical" evidence="1">
    <location>
        <begin position="121"/>
        <end position="149"/>
    </location>
</feature>
<gene>
    <name evidence="2" type="ORF">DW672_00870</name>
</gene>
<dbReference type="AlphaFoldDB" id="A0A414P9U7"/>
<protein>
    <submittedName>
        <fullName evidence="2">Stage II sporulation protein M</fullName>
    </submittedName>
</protein>
<dbReference type="EMBL" id="QRHG01000002">
    <property type="protein sequence ID" value="RHF63058.1"/>
    <property type="molecule type" value="Genomic_DNA"/>
</dbReference>
<reference evidence="2 3" key="1">
    <citation type="submission" date="2018-08" db="EMBL/GenBank/DDBJ databases">
        <title>A genome reference for cultivated species of the human gut microbiota.</title>
        <authorList>
            <person name="Zou Y."/>
            <person name="Xue W."/>
            <person name="Luo G."/>
        </authorList>
    </citation>
    <scope>NUCLEOTIDE SEQUENCE [LARGE SCALE GENOMIC DNA]</scope>
    <source>
        <strain evidence="2 3">AM25-1LB</strain>
    </source>
</reference>
<keyword evidence="1" id="KW-0812">Transmembrane</keyword>
<name>A0A414P9U7_9FIRM</name>
<feature type="transmembrane region" description="Helical" evidence="1">
    <location>
        <begin position="67"/>
        <end position="88"/>
    </location>
</feature>
<feature type="transmembrane region" description="Helical" evidence="1">
    <location>
        <begin position="161"/>
        <end position="186"/>
    </location>
</feature>
<sequence>MKYRMTGGSVLKKFHTGKRILTLFMPGFLFGIIYTNFIARQYVAEPEVFSDYFLQQFLQTRIVAQEFIWYLLKVRAIPFAVLLGLAFTKMRKMTASLFAIWTGISGGILLSIAVTELGIRGSIFCLLGIFPQFLFYIPSFLIVLSYCWMYPKSRWSREKTIMSVGMLLSGMIMETYVNPFLLHAFLKKF</sequence>
<evidence type="ECO:0000313" key="3">
    <source>
        <dbReference type="Proteomes" id="UP000284902"/>
    </source>
</evidence>
<keyword evidence="1" id="KW-0472">Membrane</keyword>
<evidence type="ECO:0000256" key="1">
    <source>
        <dbReference type="SAM" id="Phobius"/>
    </source>
</evidence>
<keyword evidence="1" id="KW-1133">Transmembrane helix</keyword>
<dbReference type="Proteomes" id="UP000284902">
    <property type="component" value="Unassembled WGS sequence"/>
</dbReference>
<feature type="transmembrane region" description="Helical" evidence="1">
    <location>
        <begin position="20"/>
        <end position="39"/>
    </location>
</feature>
<evidence type="ECO:0000313" key="2">
    <source>
        <dbReference type="EMBL" id="RHF63058.1"/>
    </source>
</evidence>
<proteinExistence type="predicted"/>
<feature type="transmembrane region" description="Helical" evidence="1">
    <location>
        <begin position="95"/>
        <end position="115"/>
    </location>
</feature>
<accession>A0A414P9U7</accession>
<comment type="caution">
    <text evidence="2">The sequence shown here is derived from an EMBL/GenBank/DDBJ whole genome shotgun (WGS) entry which is preliminary data.</text>
</comment>